<organism evidence="3 4">
    <name type="scientific">Dreissena polymorpha</name>
    <name type="common">Zebra mussel</name>
    <name type="synonym">Mytilus polymorpha</name>
    <dbReference type="NCBI Taxonomy" id="45954"/>
    <lineage>
        <taxon>Eukaryota</taxon>
        <taxon>Metazoa</taxon>
        <taxon>Spiralia</taxon>
        <taxon>Lophotrochozoa</taxon>
        <taxon>Mollusca</taxon>
        <taxon>Bivalvia</taxon>
        <taxon>Autobranchia</taxon>
        <taxon>Heteroconchia</taxon>
        <taxon>Euheterodonta</taxon>
        <taxon>Imparidentia</taxon>
        <taxon>Neoheterodontei</taxon>
        <taxon>Myida</taxon>
        <taxon>Dreissenoidea</taxon>
        <taxon>Dreissenidae</taxon>
        <taxon>Dreissena</taxon>
    </lineage>
</organism>
<feature type="compositionally biased region" description="Low complexity" evidence="1">
    <location>
        <begin position="144"/>
        <end position="154"/>
    </location>
</feature>
<evidence type="ECO:0000259" key="2">
    <source>
        <dbReference type="Pfam" id="PF05225"/>
    </source>
</evidence>
<reference evidence="3" key="1">
    <citation type="journal article" date="2019" name="bioRxiv">
        <title>The Genome of the Zebra Mussel, Dreissena polymorpha: A Resource for Invasive Species Research.</title>
        <authorList>
            <person name="McCartney M.A."/>
            <person name="Auch B."/>
            <person name="Kono T."/>
            <person name="Mallez S."/>
            <person name="Zhang Y."/>
            <person name="Obille A."/>
            <person name="Becker A."/>
            <person name="Abrahante J.E."/>
            <person name="Garbe J."/>
            <person name="Badalamenti J.P."/>
            <person name="Herman A."/>
            <person name="Mangelson H."/>
            <person name="Liachko I."/>
            <person name="Sullivan S."/>
            <person name="Sone E.D."/>
            <person name="Koren S."/>
            <person name="Silverstein K.A.T."/>
            <person name="Beckman K.B."/>
            <person name="Gohl D.M."/>
        </authorList>
    </citation>
    <scope>NUCLEOTIDE SEQUENCE</scope>
    <source>
        <strain evidence="3">Duluth1</strain>
        <tissue evidence="3">Whole animal</tissue>
    </source>
</reference>
<sequence>MRNKQPVPQKNNARKRKYNPESLLLAYKAVKEKGLKIKTAARNFGVPTQTLRDCVKGLVNTENPNERWRAMTQEEEETLIERITTLSQLRYVSRSQGGSCQTPDGLTVMYFWSACRRTSFNTSLPVDRSSQFLLSTTASHLTKKTPSSPLPSTSGLQINRPDVSMETDTDDDELDDTVPCCVCKQITPPD</sequence>
<dbReference type="Proteomes" id="UP000828390">
    <property type="component" value="Unassembled WGS sequence"/>
</dbReference>
<name>A0A9D4J8J6_DREPO</name>
<protein>
    <recommendedName>
        <fullName evidence="2">HTH psq-type domain-containing protein</fullName>
    </recommendedName>
</protein>
<evidence type="ECO:0000313" key="4">
    <source>
        <dbReference type="Proteomes" id="UP000828390"/>
    </source>
</evidence>
<proteinExistence type="predicted"/>
<reference evidence="3" key="2">
    <citation type="submission" date="2020-11" db="EMBL/GenBank/DDBJ databases">
        <authorList>
            <person name="McCartney M.A."/>
            <person name="Auch B."/>
            <person name="Kono T."/>
            <person name="Mallez S."/>
            <person name="Becker A."/>
            <person name="Gohl D.M."/>
            <person name="Silverstein K.A.T."/>
            <person name="Koren S."/>
            <person name="Bechman K.B."/>
            <person name="Herman A."/>
            <person name="Abrahante J.E."/>
            <person name="Garbe J."/>
        </authorList>
    </citation>
    <scope>NUCLEOTIDE SEQUENCE</scope>
    <source>
        <strain evidence="3">Duluth1</strain>
        <tissue evidence="3">Whole animal</tissue>
    </source>
</reference>
<feature type="region of interest" description="Disordered" evidence="1">
    <location>
        <begin position="140"/>
        <end position="174"/>
    </location>
</feature>
<dbReference type="Pfam" id="PF05225">
    <property type="entry name" value="HTH_psq"/>
    <property type="match status" value="1"/>
</dbReference>
<comment type="caution">
    <text evidence="3">The sequence shown here is derived from an EMBL/GenBank/DDBJ whole genome shotgun (WGS) entry which is preliminary data.</text>
</comment>
<accession>A0A9D4J8J6</accession>
<dbReference type="GO" id="GO:0003677">
    <property type="term" value="F:DNA binding"/>
    <property type="evidence" value="ECO:0007669"/>
    <property type="project" value="InterPro"/>
</dbReference>
<dbReference type="InterPro" id="IPR007889">
    <property type="entry name" value="HTH_Psq"/>
</dbReference>
<dbReference type="Gene3D" id="1.10.10.60">
    <property type="entry name" value="Homeodomain-like"/>
    <property type="match status" value="1"/>
</dbReference>
<dbReference type="SUPFAM" id="SSF46689">
    <property type="entry name" value="Homeodomain-like"/>
    <property type="match status" value="1"/>
</dbReference>
<dbReference type="AlphaFoldDB" id="A0A9D4J8J6"/>
<evidence type="ECO:0000256" key="1">
    <source>
        <dbReference type="SAM" id="MobiDB-lite"/>
    </source>
</evidence>
<feature type="compositionally biased region" description="Acidic residues" evidence="1">
    <location>
        <begin position="165"/>
        <end position="174"/>
    </location>
</feature>
<keyword evidence="4" id="KW-1185">Reference proteome</keyword>
<feature type="domain" description="HTH psq-type" evidence="2">
    <location>
        <begin position="20"/>
        <end position="58"/>
    </location>
</feature>
<dbReference type="InterPro" id="IPR009057">
    <property type="entry name" value="Homeodomain-like_sf"/>
</dbReference>
<dbReference type="EMBL" id="JAIWYP010000006">
    <property type="protein sequence ID" value="KAH3803811.1"/>
    <property type="molecule type" value="Genomic_DNA"/>
</dbReference>
<gene>
    <name evidence="3" type="ORF">DPMN_132079</name>
</gene>
<evidence type="ECO:0000313" key="3">
    <source>
        <dbReference type="EMBL" id="KAH3803811.1"/>
    </source>
</evidence>